<feature type="binding site" evidence="4">
    <location>
        <begin position="259"/>
        <end position="263"/>
    </location>
    <ligand>
        <name>FAD</name>
        <dbReference type="ChEBI" id="CHEBI:57692"/>
    </ligand>
</feature>
<evidence type="ECO:0000313" key="7">
    <source>
        <dbReference type="Proteomes" id="UP000176288"/>
    </source>
</evidence>
<evidence type="ECO:0000256" key="2">
    <source>
        <dbReference type="ARBA" id="ARBA00011355"/>
    </source>
</evidence>
<protein>
    <submittedName>
        <fullName evidence="6">Electron transporter</fullName>
    </submittedName>
</protein>
<dbReference type="GO" id="GO:0009055">
    <property type="term" value="F:electron transfer activity"/>
    <property type="evidence" value="ECO:0007669"/>
    <property type="project" value="InterPro"/>
</dbReference>
<dbReference type="Gene3D" id="3.40.50.1220">
    <property type="entry name" value="TPP-binding domain"/>
    <property type="match status" value="1"/>
</dbReference>
<dbReference type="InterPro" id="IPR001308">
    <property type="entry name" value="ETF_a/FixB"/>
</dbReference>
<keyword evidence="4" id="KW-0285">Flavoprotein</keyword>
<evidence type="ECO:0000256" key="1">
    <source>
        <dbReference type="ARBA" id="ARBA00005817"/>
    </source>
</evidence>
<dbReference type="SMART" id="SM00893">
    <property type="entry name" value="ETF"/>
    <property type="match status" value="1"/>
</dbReference>
<organism evidence="6 7">
    <name type="scientific">Boudabousia tangfeifanii</name>
    <dbReference type="NCBI Taxonomy" id="1912795"/>
    <lineage>
        <taxon>Bacteria</taxon>
        <taxon>Bacillati</taxon>
        <taxon>Actinomycetota</taxon>
        <taxon>Actinomycetes</taxon>
        <taxon>Actinomycetales</taxon>
        <taxon>Actinomycetaceae</taxon>
        <taxon>Boudabousia</taxon>
    </lineage>
</organism>
<dbReference type="Proteomes" id="UP000176288">
    <property type="component" value="Chromosome"/>
</dbReference>
<keyword evidence="4" id="KW-0274">FAD</keyword>
<dbReference type="Gene3D" id="3.40.50.620">
    <property type="entry name" value="HUPs"/>
    <property type="match status" value="1"/>
</dbReference>
<feature type="binding site" evidence="4">
    <location>
        <begin position="245"/>
        <end position="246"/>
    </location>
    <ligand>
        <name>FAD</name>
        <dbReference type="ChEBI" id="CHEBI:57692"/>
    </ligand>
</feature>
<dbReference type="InterPro" id="IPR029035">
    <property type="entry name" value="DHS-like_NAD/FAD-binding_dom"/>
</dbReference>
<dbReference type="SUPFAM" id="SSF52467">
    <property type="entry name" value="DHS-like NAD/FAD-binding domain"/>
    <property type="match status" value="1"/>
</dbReference>
<dbReference type="InterPro" id="IPR014729">
    <property type="entry name" value="Rossmann-like_a/b/a_fold"/>
</dbReference>
<comment type="subunit">
    <text evidence="2">Heterodimer of an alpha and a beta subunit.</text>
</comment>
<reference evidence="6 7" key="1">
    <citation type="submission" date="2016-10" db="EMBL/GenBank/DDBJ databases">
        <title>Actinomyces aegypiusis sp. nov., isolated from the Aegypius monachus in Qinghai Tibet Plateau China.</title>
        <authorList>
            <person name="Wang Y."/>
        </authorList>
    </citation>
    <scope>NUCLEOTIDE SEQUENCE [LARGE SCALE GENOMIC DNA]</scope>
    <source>
        <strain evidence="6 7">VUL4_3</strain>
    </source>
</reference>
<dbReference type="AlphaFoldDB" id="A0A1D9MJK3"/>
<dbReference type="InterPro" id="IPR014731">
    <property type="entry name" value="ETF_asu_C"/>
</dbReference>
<name>A0A1D9MJK3_9ACTO</name>
<dbReference type="RefSeq" id="WP_071163987.1">
    <property type="nucleotide sequence ID" value="NZ_CP017812.1"/>
</dbReference>
<comment type="similarity">
    <text evidence="1">Belongs to the ETF alpha-subunit/FixB family.</text>
</comment>
<proteinExistence type="inferred from homology"/>
<evidence type="ECO:0000256" key="3">
    <source>
        <dbReference type="ARBA" id="ARBA00025649"/>
    </source>
</evidence>
<dbReference type="GO" id="GO:0050660">
    <property type="term" value="F:flavin adenine dinucleotide binding"/>
    <property type="evidence" value="ECO:0007669"/>
    <property type="project" value="InterPro"/>
</dbReference>
<dbReference type="EMBL" id="CP017812">
    <property type="protein sequence ID" value="AOZ72521.1"/>
    <property type="molecule type" value="Genomic_DNA"/>
</dbReference>
<dbReference type="PIRSF" id="PIRSF000089">
    <property type="entry name" value="Electra_flavoP_a"/>
    <property type="match status" value="1"/>
</dbReference>
<dbReference type="GO" id="GO:0033539">
    <property type="term" value="P:fatty acid beta-oxidation using acyl-CoA dehydrogenase"/>
    <property type="evidence" value="ECO:0007669"/>
    <property type="project" value="TreeGrafter"/>
</dbReference>
<evidence type="ECO:0000256" key="4">
    <source>
        <dbReference type="PIRSR" id="PIRSR000089-1"/>
    </source>
</evidence>
<sequence>MSEKFANPVLVIVDHVGNETEGFTLTEPSKHLLKVARTLTDSDVWALALNPSPQMGALGECGVSKVFVPDLAGRSPRVSAVVAECAIAATEIQPPAPISAILCLSNYRGREVASILGAHFESGAATDVTALAVKDGQLVAHKSVLGGQWETTFTIPRGLPIAAVRPGAGQAPEVKPVATPGVVPLNVRFSSVTDAISVISSEELHAEGPTLTEAAVVVCAGYGTDGDLDAVNDLAEKLGAAVGATRTVCDEGWLPRTAQIGQTGVSVAPKLYISAGVSGAVHHTCGIAGAERIVAIVDDEEAPIVQIADLSIIGDLQEIIPAALAELG</sequence>
<evidence type="ECO:0000313" key="6">
    <source>
        <dbReference type="EMBL" id="AOZ72521.1"/>
    </source>
</evidence>
<accession>A0A1D9MJK3</accession>
<dbReference type="PANTHER" id="PTHR43153:SF1">
    <property type="entry name" value="ELECTRON TRANSFER FLAVOPROTEIN SUBUNIT ALPHA, MITOCHONDRIAL"/>
    <property type="match status" value="1"/>
</dbReference>
<dbReference type="Pfam" id="PF00766">
    <property type="entry name" value="ETF_alpha"/>
    <property type="match status" value="1"/>
</dbReference>
<comment type="function">
    <text evidence="3">The electron transfer flavoprotein serves as a specific electron acceptor for other dehydrogenases. It transfers the electrons to the main respiratory chain via ETF-ubiquinone oxidoreductase (ETF dehydrogenase).</text>
</comment>
<keyword evidence="7" id="KW-1185">Reference proteome</keyword>
<dbReference type="KEGG" id="avu:BK816_03760"/>
<dbReference type="InterPro" id="IPR014730">
    <property type="entry name" value="ETF_a/b_N"/>
</dbReference>
<feature type="binding site" evidence="4">
    <location>
        <begin position="276"/>
        <end position="283"/>
    </location>
    <ligand>
        <name>FAD</name>
        <dbReference type="ChEBI" id="CHEBI:57692"/>
    </ligand>
</feature>
<dbReference type="PANTHER" id="PTHR43153">
    <property type="entry name" value="ELECTRON TRANSFER FLAVOPROTEIN ALPHA"/>
    <property type="match status" value="1"/>
</dbReference>
<comment type="cofactor">
    <cofactor evidence="4">
        <name>FAD</name>
        <dbReference type="ChEBI" id="CHEBI:57692"/>
    </cofactor>
    <text evidence="4">Binds 1 FAD per dimer.</text>
</comment>
<dbReference type="SUPFAM" id="SSF52402">
    <property type="entry name" value="Adenine nucleotide alpha hydrolases-like"/>
    <property type="match status" value="1"/>
</dbReference>
<dbReference type="Pfam" id="PF01012">
    <property type="entry name" value="ETF"/>
    <property type="match status" value="1"/>
</dbReference>
<evidence type="ECO:0000259" key="5">
    <source>
        <dbReference type="SMART" id="SM00893"/>
    </source>
</evidence>
<gene>
    <name evidence="6" type="ORF">BK816_03760</name>
</gene>
<dbReference type="STRING" id="1912795.BK816_03760"/>
<feature type="domain" description="Electron transfer flavoprotein alpha/beta-subunit N-terminal" evidence="5">
    <location>
        <begin position="14"/>
        <end position="195"/>
    </location>
</feature>
<dbReference type="OrthoDB" id="9770286at2"/>